<keyword evidence="2" id="KW-0472">Membrane</keyword>
<name>A0ABW2TUV7_9PSEU</name>
<dbReference type="Proteomes" id="UP001596512">
    <property type="component" value="Unassembled WGS sequence"/>
</dbReference>
<keyword evidence="2" id="KW-1133">Transmembrane helix</keyword>
<feature type="region of interest" description="Disordered" evidence="1">
    <location>
        <begin position="37"/>
        <end position="59"/>
    </location>
</feature>
<dbReference type="EMBL" id="JBHTEY010000004">
    <property type="protein sequence ID" value="MFC7616218.1"/>
    <property type="molecule type" value="Genomic_DNA"/>
</dbReference>
<accession>A0ABW2TUV7</accession>
<gene>
    <name evidence="3" type="ORF">ACFQV2_24830</name>
</gene>
<keyword evidence="2" id="KW-0812">Transmembrane</keyword>
<proteinExistence type="predicted"/>
<evidence type="ECO:0000256" key="2">
    <source>
        <dbReference type="SAM" id="Phobius"/>
    </source>
</evidence>
<evidence type="ECO:0000313" key="4">
    <source>
        <dbReference type="Proteomes" id="UP001596512"/>
    </source>
</evidence>
<organism evidence="3 4">
    <name type="scientific">Actinokineospora soli</name>
    <dbReference type="NCBI Taxonomy" id="1048753"/>
    <lineage>
        <taxon>Bacteria</taxon>
        <taxon>Bacillati</taxon>
        <taxon>Actinomycetota</taxon>
        <taxon>Actinomycetes</taxon>
        <taxon>Pseudonocardiales</taxon>
        <taxon>Pseudonocardiaceae</taxon>
        <taxon>Actinokineospora</taxon>
    </lineage>
</organism>
<comment type="caution">
    <text evidence="3">The sequence shown here is derived from an EMBL/GenBank/DDBJ whole genome shotgun (WGS) entry which is preliminary data.</text>
</comment>
<keyword evidence="4" id="KW-1185">Reference proteome</keyword>
<evidence type="ECO:0000256" key="1">
    <source>
        <dbReference type="SAM" id="MobiDB-lite"/>
    </source>
</evidence>
<evidence type="ECO:0000313" key="3">
    <source>
        <dbReference type="EMBL" id="MFC7616218.1"/>
    </source>
</evidence>
<feature type="transmembrane region" description="Helical" evidence="2">
    <location>
        <begin position="20"/>
        <end position="39"/>
    </location>
</feature>
<sequence length="59" mass="6395">MPSETPPAVERRGTRRATPARLLAAALLPVALITGLGAGREVPRPRPRRRRPPCGQRSC</sequence>
<protein>
    <submittedName>
        <fullName evidence="3">Uncharacterized protein</fullName>
    </submittedName>
</protein>
<reference evidence="4" key="1">
    <citation type="journal article" date="2019" name="Int. J. Syst. Evol. Microbiol.">
        <title>The Global Catalogue of Microorganisms (GCM) 10K type strain sequencing project: providing services to taxonomists for standard genome sequencing and annotation.</title>
        <authorList>
            <consortium name="The Broad Institute Genomics Platform"/>
            <consortium name="The Broad Institute Genome Sequencing Center for Infectious Disease"/>
            <person name="Wu L."/>
            <person name="Ma J."/>
        </authorList>
    </citation>
    <scope>NUCLEOTIDE SEQUENCE [LARGE SCALE GENOMIC DNA]</scope>
    <source>
        <strain evidence="4">JCM 17695</strain>
    </source>
</reference>